<evidence type="ECO:0000313" key="5">
    <source>
        <dbReference type="EMBL" id="MBW5482447.1"/>
    </source>
</evidence>
<dbReference type="SUPFAM" id="SSF52540">
    <property type="entry name" value="P-loop containing nucleoside triphosphate hydrolases"/>
    <property type="match status" value="1"/>
</dbReference>
<feature type="domain" description="ABC transporter" evidence="4">
    <location>
        <begin position="3"/>
        <end position="233"/>
    </location>
</feature>
<evidence type="ECO:0000256" key="3">
    <source>
        <dbReference type="ARBA" id="ARBA00022840"/>
    </source>
</evidence>
<keyword evidence="6" id="KW-1185">Reference proteome</keyword>
<dbReference type="EMBL" id="WTFF01000058">
    <property type="protein sequence ID" value="MBW5482447.1"/>
    <property type="molecule type" value="Genomic_DNA"/>
</dbReference>
<dbReference type="RefSeq" id="WP_219666678.1">
    <property type="nucleotide sequence ID" value="NZ_WTFF01000058.1"/>
</dbReference>
<dbReference type="InterPro" id="IPR051782">
    <property type="entry name" value="ABC_Transporter_VariousFunc"/>
</dbReference>
<dbReference type="PROSITE" id="PS00211">
    <property type="entry name" value="ABC_TRANSPORTER_1"/>
    <property type="match status" value="1"/>
</dbReference>
<dbReference type="PANTHER" id="PTHR42939">
    <property type="entry name" value="ABC TRANSPORTER ATP-BINDING PROTEIN ALBC-RELATED"/>
    <property type="match status" value="1"/>
</dbReference>
<dbReference type="InterPro" id="IPR003593">
    <property type="entry name" value="AAA+_ATPase"/>
</dbReference>
<dbReference type="InterPro" id="IPR027417">
    <property type="entry name" value="P-loop_NTPase"/>
</dbReference>
<dbReference type="PANTHER" id="PTHR42939:SF1">
    <property type="entry name" value="ABC TRANSPORTER ATP-BINDING PROTEIN ALBC-RELATED"/>
    <property type="match status" value="1"/>
</dbReference>
<dbReference type="Gene3D" id="3.40.50.300">
    <property type="entry name" value="P-loop containing nucleotide triphosphate hydrolases"/>
    <property type="match status" value="1"/>
</dbReference>
<keyword evidence="2" id="KW-0547">Nucleotide-binding</keyword>
<dbReference type="Pfam" id="PF00005">
    <property type="entry name" value="ABC_tran"/>
    <property type="match status" value="1"/>
</dbReference>
<keyword evidence="3 5" id="KW-0067">ATP-binding</keyword>
<evidence type="ECO:0000256" key="2">
    <source>
        <dbReference type="ARBA" id="ARBA00022741"/>
    </source>
</evidence>
<dbReference type="Proteomes" id="UP000812013">
    <property type="component" value="Unassembled WGS sequence"/>
</dbReference>
<dbReference type="InterPro" id="IPR017871">
    <property type="entry name" value="ABC_transporter-like_CS"/>
</dbReference>
<evidence type="ECO:0000313" key="6">
    <source>
        <dbReference type="Proteomes" id="UP000812013"/>
    </source>
</evidence>
<dbReference type="PROSITE" id="PS50893">
    <property type="entry name" value="ABC_TRANSPORTER_2"/>
    <property type="match status" value="1"/>
</dbReference>
<evidence type="ECO:0000256" key="1">
    <source>
        <dbReference type="ARBA" id="ARBA00022448"/>
    </source>
</evidence>
<accession>A0ABS6Z417</accession>
<sequence>MALVFDGVSFRYGRQAPVFHTFDLTVDAPATVLLGPNGAGKSTLMGLAASHLRPAAGTVAFGRSRPDRRGLAGYRKKVAWIPQHITPVPGLTVREQIAYAGWLKGMSRASAWESSAAAVERVGLGPLAGRKSHQVSGGQLRRMGIAGALTHHSELILMDEPTAGLDPQQRQVFRDLVTELSASLQVLVSTHQTEDLSELYQRIIVLDRGTVRFQGSPAEFHALAPATAAGGRERAEAAYGRLVGQEI</sequence>
<reference evidence="5 6" key="1">
    <citation type="submission" date="2019-12" db="EMBL/GenBank/DDBJ databases">
        <title>Genome sequence of Streptomyces bambusae.</title>
        <authorList>
            <person name="Bansal K."/>
            <person name="Choksket S."/>
            <person name="Korpole S."/>
            <person name="Patil P.B."/>
        </authorList>
    </citation>
    <scope>NUCLEOTIDE SEQUENCE [LARGE SCALE GENOMIC DNA]</scope>
    <source>
        <strain evidence="5 6">SK60</strain>
    </source>
</reference>
<name>A0ABS6Z417_9ACTN</name>
<organism evidence="5 6">
    <name type="scientific">Streptomyces bambusae</name>
    <dbReference type="NCBI Taxonomy" id="1550616"/>
    <lineage>
        <taxon>Bacteria</taxon>
        <taxon>Bacillati</taxon>
        <taxon>Actinomycetota</taxon>
        <taxon>Actinomycetes</taxon>
        <taxon>Kitasatosporales</taxon>
        <taxon>Streptomycetaceae</taxon>
        <taxon>Streptomyces</taxon>
    </lineage>
</organism>
<comment type="caution">
    <text evidence="5">The sequence shown here is derived from an EMBL/GenBank/DDBJ whole genome shotgun (WGS) entry which is preliminary data.</text>
</comment>
<gene>
    <name evidence="5" type="ORF">GPJ59_11280</name>
</gene>
<protein>
    <submittedName>
        <fullName evidence="5">ATP-binding cassette domain-containing protein</fullName>
    </submittedName>
</protein>
<evidence type="ECO:0000259" key="4">
    <source>
        <dbReference type="PROSITE" id="PS50893"/>
    </source>
</evidence>
<dbReference type="InterPro" id="IPR003439">
    <property type="entry name" value="ABC_transporter-like_ATP-bd"/>
</dbReference>
<proteinExistence type="predicted"/>
<dbReference type="SMART" id="SM00382">
    <property type="entry name" value="AAA"/>
    <property type="match status" value="1"/>
</dbReference>
<dbReference type="GO" id="GO:0005524">
    <property type="term" value="F:ATP binding"/>
    <property type="evidence" value="ECO:0007669"/>
    <property type="project" value="UniProtKB-KW"/>
</dbReference>
<keyword evidence="1" id="KW-0813">Transport</keyword>